<evidence type="ECO:0000256" key="4">
    <source>
        <dbReference type="PROSITE-ProRule" id="PRU00335"/>
    </source>
</evidence>
<accession>A0ABW1S9B2</accession>
<evidence type="ECO:0000313" key="8">
    <source>
        <dbReference type="Proteomes" id="UP001596303"/>
    </source>
</evidence>
<sequence length="201" mass="22540">MDTHEKSAKAEPRRQGPKRSEASRMAILSAAREELKEQGWRNFSPDRLSKRAKASKQTIYRWWPSVASIAVEAALEDIDLPAIDPKLDLAEQLQAFVEPIVDIARVGDGAHLLRSALLAAADDPQGGEIFRNWFNTNFRRPLKTVLAEAAIRGKIRKDWDIDSATEMLFGPVWHRMVMMRGPLTEVVAIRASSSLISALRL</sequence>
<evidence type="ECO:0000259" key="6">
    <source>
        <dbReference type="PROSITE" id="PS50977"/>
    </source>
</evidence>
<keyword evidence="2 4" id="KW-0238">DNA-binding</keyword>
<dbReference type="Gene3D" id="1.10.357.10">
    <property type="entry name" value="Tetracycline Repressor, domain 2"/>
    <property type="match status" value="1"/>
</dbReference>
<dbReference type="InterPro" id="IPR036271">
    <property type="entry name" value="Tet_transcr_reg_TetR-rel_C_sf"/>
</dbReference>
<evidence type="ECO:0000256" key="5">
    <source>
        <dbReference type="SAM" id="MobiDB-lite"/>
    </source>
</evidence>
<dbReference type="InterPro" id="IPR001647">
    <property type="entry name" value="HTH_TetR"/>
</dbReference>
<dbReference type="Gene3D" id="1.10.10.60">
    <property type="entry name" value="Homeodomain-like"/>
    <property type="match status" value="1"/>
</dbReference>
<dbReference type="InterPro" id="IPR050109">
    <property type="entry name" value="HTH-type_TetR-like_transc_reg"/>
</dbReference>
<evidence type="ECO:0000256" key="2">
    <source>
        <dbReference type="ARBA" id="ARBA00023125"/>
    </source>
</evidence>
<keyword evidence="1" id="KW-0805">Transcription regulation</keyword>
<protein>
    <submittedName>
        <fullName evidence="7">TetR/AcrR family transcriptional regulator</fullName>
    </submittedName>
</protein>
<dbReference type="SUPFAM" id="SSF46689">
    <property type="entry name" value="Homeodomain-like"/>
    <property type="match status" value="1"/>
</dbReference>
<feature type="domain" description="HTH tetR-type" evidence="6">
    <location>
        <begin position="21"/>
        <end position="81"/>
    </location>
</feature>
<organism evidence="7 8">
    <name type="scientific">Ponticaulis profundi</name>
    <dbReference type="NCBI Taxonomy" id="2665222"/>
    <lineage>
        <taxon>Bacteria</taxon>
        <taxon>Pseudomonadati</taxon>
        <taxon>Pseudomonadota</taxon>
        <taxon>Alphaproteobacteria</taxon>
        <taxon>Hyphomonadales</taxon>
        <taxon>Hyphomonadaceae</taxon>
        <taxon>Ponticaulis</taxon>
    </lineage>
</organism>
<dbReference type="RefSeq" id="WP_377378009.1">
    <property type="nucleotide sequence ID" value="NZ_JBHSSW010000009.1"/>
</dbReference>
<dbReference type="PANTHER" id="PTHR30055">
    <property type="entry name" value="HTH-TYPE TRANSCRIPTIONAL REGULATOR RUTR"/>
    <property type="match status" value="1"/>
</dbReference>
<name>A0ABW1S9B2_9PROT</name>
<dbReference type="InterPro" id="IPR011075">
    <property type="entry name" value="TetR_C"/>
</dbReference>
<comment type="caution">
    <text evidence="7">The sequence shown here is derived from an EMBL/GenBank/DDBJ whole genome shotgun (WGS) entry which is preliminary data.</text>
</comment>
<feature type="compositionally biased region" description="Basic and acidic residues" evidence="5">
    <location>
        <begin position="1"/>
        <end position="22"/>
    </location>
</feature>
<dbReference type="Pfam" id="PF16859">
    <property type="entry name" value="TetR_C_11"/>
    <property type="match status" value="1"/>
</dbReference>
<dbReference type="PROSITE" id="PS50977">
    <property type="entry name" value="HTH_TETR_2"/>
    <property type="match status" value="1"/>
</dbReference>
<dbReference type="PANTHER" id="PTHR30055:SF148">
    <property type="entry name" value="TETR-FAMILY TRANSCRIPTIONAL REGULATOR"/>
    <property type="match status" value="1"/>
</dbReference>
<dbReference type="Pfam" id="PF00440">
    <property type="entry name" value="TetR_N"/>
    <property type="match status" value="1"/>
</dbReference>
<feature type="DNA-binding region" description="H-T-H motif" evidence="4">
    <location>
        <begin position="44"/>
        <end position="63"/>
    </location>
</feature>
<evidence type="ECO:0000313" key="7">
    <source>
        <dbReference type="EMBL" id="MFC6198103.1"/>
    </source>
</evidence>
<evidence type="ECO:0000256" key="1">
    <source>
        <dbReference type="ARBA" id="ARBA00023015"/>
    </source>
</evidence>
<evidence type="ECO:0000256" key="3">
    <source>
        <dbReference type="ARBA" id="ARBA00023163"/>
    </source>
</evidence>
<reference evidence="8" key="1">
    <citation type="journal article" date="2019" name="Int. J. Syst. Evol. Microbiol.">
        <title>The Global Catalogue of Microorganisms (GCM) 10K type strain sequencing project: providing services to taxonomists for standard genome sequencing and annotation.</title>
        <authorList>
            <consortium name="The Broad Institute Genomics Platform"/>
            <consortium name="The Broad Institute Genome Sequencing Center for Infectious Disease"/>
            <person name="Wu L."/>
            <person name="Ma J."/>
        </authorList>
    </citation>
    <scope>NUCLEOTIDE SEQUENCE [LARGE SCALE GENOMIC DNA]</scope>
    <source>
        <strain evidence="8">CGMCC-1.15741</strain>
    </source>
</reference>
<dbReference type="EMBL" id="JBHSSW010000009">
    <property type="protein sequence ID" value="MFC6198103.1"/>
    <property type="molecule type" value="Genomic_DNA"/>
</dbReference>
<keyword evidence="3" id="KW-0804">Transcription</keyword>
<proteinExistence type="predicted"/>
<dbReference type="Proteomes" id="UP001596303">
    <property type="component" value="Unassembled WGS sequence"/>
</dbReference>
<gene>
    <name evidence="7" type="ORF">ACFQDM_08435</name>
</gene>
<dbReference type="SUPFAM" id="SSF48498">
    <property type="entry name" value="Tetracyclin repressor-like, C-terminal domain"/>
    <property type="match status" value="1"/>
</dbReference>
<feature type="region of interest" description="Disordered" evidence="5">
    <location>
        <begin position="1"/>
        <end position="23"/>
    </location>
</feature>
<keyword evidence="8" id="KW-1185">Reference proteome</keyword>
<dbReference type="InterPro" id="IPR009057">
    <property type="entry name" value="Homeodomain-like_sf"/>
</dbReference>